<dbReference type="GO" id="GO:0008168">
    <property type="term" value="F:methyltransferase activity"/>
    <property type="evidence" value="ECO:0007669"/>
    <property type="project" value="TreeGrafter"/>
</dbReference>
<dbReference type="Proteomes" id="UP000305883">
    <property type="component" value="Unassembled WGS sequence"/>
</dbReference>
<proteinExistence type="inferred from homology"/>
<evidence type="ECO:0000256" key="1">
    <source>
        <dbReference type="ARBA" id="ARBA00038158"/>
    </source>
</evidence>
<dbReference type="AlphaFoldDB" id="A0A4T0WEG4"/>
<accession>A0A4T0WEG4</accession>
<dbReference type="EMBL" id="MWPZ01000002">
    <property type="protein sequence ID" value="TID03934.1"/>
    <property type="molecule type" value="Genomic_DNA"/>
</dbReference>
<protein>
    <submittedName>
        <fullName evidence="3">Secondary metabolism regulator LAE1</fullName>
    </submittedName>
</protein>
<comment type="caution">
    <text evidence="3">The sequence shown here is derived from an EMBL/GenBank/DDBJ whole genome shotgun (WGS) entry which is preliminary data.</text>
</comment>
<dbReference type="CDD" id="cd02440">
    <property type="entry name" value="AdoMet_MTases"/>
    <property type="match status" value="1"/>
</dbReference>
<feature type="region of interest" description="Disordered" evidence="2">
    <location>
        <begin position="329"/>
        <end position="349"/>
    </location>
</feature>
<dbReference type="SUPFAM" id="SSF53335">
    <property type="entry name" value="S-adenosyl-L-methionine-dependent methyltransferases"/>
    <property type="match status" value="1"/>
</dbReference>
<dbReference type="Gene3D" id="3.40.50.150">
    <property type="entry name" value="Vaccinia Virus protein VP39"/>
    <property type="match status" value="1"/>
</dbReference>
<dbReference type="InterPro" id="IPR029063">
    <property type="entry name" value="SAM-dependent_MTases_sf"/>
</dbReference>
<evidence type="ECO:0000256" key="2">
    <source>
        <dbReference type="SAM" id="MobiDB-lite"/>
    </source>
</evidence>
<name>A0A4T0WEG4_9PEZI</name>
<evidence type="ECO:0000313" key="4">
    <source>
        <dbReference type="Proteomes" id="UP000305883"/>
    </source>
</evidence>
<reference evidence="3 4" key="1">
    <citation type="journal article" date="2019" name="Genome Biol. Evol.">
        <title>Genomic Plasticity Mediated by Transposable Elements in the Plant Pathogenic Fungus Colletotrichum higginsianum.</title>
        <authorList>
            <person name="Tsushima A."/>
            <person name="Gan P."/>
            <person name="Kumakura N."/>
            <person name="Narusaka M."/>
            <person name="Takano Y."/>
            <person name="Narusaka Y."/>
            <person name="Shirasu K."/>
        </authorList>
    </citation>
    <scope>NUCLEOTIDE SEQUENCE [LARGE SCALE GENOMIC DNA]</scope>
    <source>
        <strain evidence="3 4">MAFF305635-RFP</strain>
    </source>
</reference>
<gene>
    <name evidence="3" type="ORF">CH35J_002558</name>
</gene>
<organism evidence="3 4">
    <name type="scientific">Colletotrichum higginsianum</name>
    <dbReference type="NCBI Taxonomy" id="80884"/>
    <lineage>
        <taxon>Eukaryota</taxon>
        <taxon>Fungi</taxon>
        <taxon>Dikarya</taxon>
        <taxon>Ascomycota</taxon>
        <taxon>Pezizomycotina</taxon>
        <taxon>Sordariomycetes</taxon>
        <taxon>Hypocreomycetidae</taxon>
        <taxon>Glomerellales</taxon>
        <taxon>Glomerellaceae</taxon>
        <taxon>Colletotrichum</taxon>
        <taxon>Colletotrichum destructivum species complex</taxon>
    </lineage>
</organism>
<dbReference type="Pfam" id="PF13489">
    <property type="entry name" value="Methyltransf_23"/>
    <property type="match status" value="1"/>
</dbReference>
<comment type="similarity">
    <text evidence="1">Belongs to the methyltransferase superfamily. LaeA methyltransferase family.</text>
</comment>
<evidence type="ECO:0000313" key="3">
    <source>
        <dbReference type="EMBL" id="TID03934.1"/>
    </source>
</evidence>
<dbReference type="PANTHER" id="PTHR43591">
    <property type="entry name" value="METHYLTRANSFERASE"/>
    <property type="match status" value="1"/>
</dbReference>
<dbReference type="OrthoDB" id="2013972at2759"/>
<sequence>MAEPDHTVVLVPEDEVSDEGVSELESVVSSSTSIRSSILEYRIENGRTYHKYKDGKYIFPNDARESDRLDLQHEIMTYTLDGELGVAPPCREDAKVGRVLDVGTGTGVWAIEFGDLHPEADVLGIDLSPPQQEFVPPNVRFEIDDVEEEWIESLPFDYIHSRFMNASIANWKEYIKNCFDNLAPGGYLEMTETQPDPVSDDDTLPKDWAVAKYVEGIREASEKIGRVFIDPPTLKGIMEEVGFVDVELRQYKWPMNEWPKEERYKTLGLWCLENFNSALEAVCVALFTRVLDWSLNEVNVFLIDVRKDLKNKNYHAYFNVYCLVGRKPEKKEDTPAPPPAQPESPAQSE</sequence>
<dbReference type="PANTHER" id="PTHR43591:SF24">
    <property type="entry name" value="2-METHOXY-6-POLYPRENYL-1,4-BENZOQUINOL METHYLASE, MITOCHONDRIAL"/>
    <property type="match status" value="1"/>
</dbReference>